<dbReference type="EMBL" id="JBHTAX010000001">
    <property type="protein sequence ID" value="MFC7189839.1"/>
    <property type="molecule type" value="Genomic_DNA"/>
</dbReference>
<keyword evidence="3" id="KW-0238">DNA-binding</keyword>
<proteinExistence type="predicted"/>
<evidence type="ECO:0000256" key="2">
    <source>
        <dbReference type="ARBA" id="ARBA00022840"/>
    </source>
</evidence>
<name>A0ABD5YKE2_9EURY</name>
<sequence length="591" mass="63597">MQLEDYWGVGPKTAALLREALDESAAIEAIESADSRPLVQAGVSRGRATRILRRAQDDDGMDILSTRDARQVYRDVVELAEAYAVTEHAADRIRVLTPLTSRPAIDERLDETMAAVDTWDALTEETRKAVLDAFTAYDRQSGKAAAVETAIALRDLDLTDGVFAPLVDLDSDALEDAAHALRALETDGSIADGADEALTHLNADLGTIEDLAADADGLLDAIETEARDASTFRETLLRQITSETTLDPTLVRDAMPNEATDASMFVTETLRALTEDLREQIAEREAIVRTDLEATIERVDDDVTAAITAVDDIALQVSLARFALAFDMQRPTFVEEQPALVVRGARNLDLLAADETVQSITYAVGSHDGNIDAPTDDRVAVLTGANSGGKTTLLETLCQVALLAHMGLPVPADAAVVSLTDALVFHRRHASFNAGVLETTLRSVIPPLTDAGQTLMLVDEFEAITEPGRAADLLHGLVTLTVEREALGVFVTHLAEDLEPLPDSARVDGIFAEGLTADLDLEVDYQPRFTTLGQSTPEFIVSRLVAQANDASERYGFETLARAVGQEVVQGTLADAQWTDARAQSPESGTE</sequence>
<keyword evidence="1" id="KW-0547">Nucleotide-binding</keyword>
<keyword evidence="2" id="KW-0067">ATP-binding</keyword>
<keyword evidence="6" id="KW-1185">Reference proteome</keyword>
<dbReference type="PANTHER" id="PTHR11361">
    <property type="entry name" value="DNA MISMATCH REPAIR PROTEIN MUTS FAMILY MEMBER"/>
    <property type="match status" value="1"/>
</dbReference>
<dbReference type="InterPro" id="IPR027417">
    <property type="entry name" value="P-loop_NTPase"/>
</dbReference>
<dbReference type="GeneID" id="76199401"/>
<evidence type="ECO:0000313" key="5">
    <source>
        <dbReference type="EMBL" id="MFC7189839.1"/>
    </source>
</evidence>
<dbReference type="InterPro" id="IPR000432">
    <property type="entry name" value="DNA_mismatch_repair_MutS_C"/>
</dbReference>
<dbReference type="InterPro" id="IPR045076">
    <property type="entry name" value="MutS"/>
</dbReference>
<dbReference type="GO" id="GO:0003677">
    <property type="term" value="F:DNA binding"/>
    <property type="evidence" value="ECO:0007669"/>
    <property type="project" value="UniProtKB-KW"/>
</dbReference>
<organism evidence="5 6">
    <name type="scientific">Halocatena marina</name>
    <dbReference type="NCBI Taxonomy" id="2934937"/>
    <lineage>
        <taxon>Archaea</taxon>
        <taxon>Methanobacteriati</taxon>
        <taxon>Methanobacteriota</taxon>
        <taxon>Stenosarchaea group</taxon>
        <taxon>Halobacteria</taxon>
        <taxon>Halobacteriales</taxon>
        <taxon>Natronomonadaceae</taxon>
        <taxon>Halocatena</taxon>
    </lineage>
</organism>
<feature type="domain" description="DNA mismatch repair proteins mutS family" evidence="4">
    <location>
        <begin position="377"/>
        <end position="553"/>
    </location>
</feature>
<dbReference type="Gene3D" id="3.40.50.300">
    <property type="entry name" value="P-loop containing nucleotide triphosphate hydrolases"/>
    <property type="match status" value="1"/>
</dbReference>
<gene>
    <name evidence="5" type="ORF">ACFQL7_08190</name>
</gene>
<dbReference type="SUPFAM" id="SSF52540">
    <property type="entry name" value="P-loop containing nucleoside triphosphate hydrolases"/>
    <property type="match status" value="1"/>
</dbReference>
<reference evidence="5 6" key="1">
    <citation type="journal article" date="2019" name="Int. J. Syst. Evol. Microbiol.">
        <title>The Global Catalogue of Microorganisms (GCM) 10K type strain sequencing project: providing services to taxonomists for standard genome sequencing and annotation.</title>
        <authorList>
            <consortium name="The Broad Institute Genomics Platform"/>
            <consortium name="The Broad Institute Genome Sequencing Center for Infectious Disease"/>
            <person name="Wu L."/>
            <person name="Ma J."/>
        </authorList>
    </citation>
    <scope>NUCLEOTIDE SEQUENCE [LARGE SCALE GENOMIC DNA]</scope>
    <source>
        <strain evidence="5 6">RDMS1</strain>
    </source>
</reference>
<evidence type="ECO:0000256" key="3">
    <source>
        <dbReference type="ARBA" id="ARBA00023125"/>
    </source>
</evidence>
<dbReference type="GO" id="GO:0005524">
    <property type="term" value="F:ATP binding"/>
    <property type="evidence" value="ECO:0007669"/>
    <property type="project" value="UniProtKB-KW"/>
</dbReference>
<evidence type="ECO:0000313" key="6">
    <source>
        <dbReference type="Proteomes" id="UP001596417"/>
    </source>
</evidence>
<dbReference type="PANTHER" id="PTHR11361:SF125">
    <property type="entry name" value="DNA-BINDING PROTEIN MUTS2"/>
    <property type="match status" value="1"/>
</dbReference>
<dbReference type="RefSeq" id="WP_264554737.1">
    <property type="nucleotide sequence ID" value="NZ_CP109979.1"/>
</dbReference>
<dbReference type="Proteomes" id="UP001596417">
    <property type="component" value="Unassembled WGS sequence"/>
</dbReference>
<dbReference type="SMART" id="SM00534">
    <property type="entry name" value="MUTSac"/>
    <property type="match status" value="1"/>
</dbReference>
<comment type="caution">
    <text evidence="5">The sequence shown here is derived from an EMBL/GenBank/DDBJ whole genome shotgun (WGS) entry which is preliminary data.</text>
</comment>
<accession>A0ABD5YKE2</accession>
<evidence type="ECO:0000259" key="4">
    <source>
        <dbReference type="SMART" id="SM00534"/>
    </source>
</evidence>
<dbReference type="AlphaFoldDB" id="A0ABD5YKE2"/>
<protein>
    <submittedName>
        <fullName evidence="5">DNA mismatch repair protein</fullName>
    </submittedName>
</protein>
<evidence type="ECO:0000256" key="1">
    <source>
        <dbReference type="ARBA" id="ARBA00022741"/>
    </source>
</evidence>